<dbReference type="EMBL" id="NRRY01000033">
    <property type="protein sequence ID" value="MBK1620156.1"/>
    <property type="molecule type" value="Genomic_DNA"/>
</dbReference>
<dbReference type="CDD" id="cd01651">
    <property type="entry name" value="RT_G2_intron"/>
    <property type="match status" value="1"/>
</dbReference>
<comment type="caution">
    <text evidence="3">The sequence shown here is derived from an EMBL/GenBank/DDBJ whole genome shotgun (WGS) entry which is preliminary data.</text>
</comment>
<sequence>MGQMIERMVSPEVLNTAWRAVHNDRSRWTSDLTMEDMARDLPLHVGRIVDELVTGRYRPQPVRCFDVPKADGKKRRICAPMVRDKFIQRAILTVLEPLGEAVFHSRSYGYRPLCTVDMAVAMAREFVRMGDRWLGDADIAECFDTIAHEPVLEFLTGLCYDDELVLLVARFLQSVPPPMQGERGVGLSQGSVLSPFLCNLYLHDMDMDFEEAGIRFVRYADDFIVFGHERSEAHYALDVAGSSLQRLGLRLHPEKTQLVESSRAVRFLGKALPTPTATLLWS</sequence>
<dbReference type="Proteomes" id="UP001138768">
    <property type="component" value="Unassembled WGS sequence"/>
</dbReference>
<name>A0A9X0WB46_9GAMM</name>
<dbReference type="PANTHER" id="PTHR34047:SF8">
    <property type="entry name" value="PROTEIN YKFC"/>
    <property type="match status" value="1"/>
</dbReference>
<evidence type="ECO:0000313" key="3">
    <source>
        <dbReference type="EMBL" id="MBK1620156.1"/>
    </source>
</evidence>
<dbReference type="InterPro" id="IPR000477">
    <property type="entry name" value="RT_dom"/>
</dbReference>
<dbReference type="PANTHER" id="PTHR34047">
    <property type="entry name" value="NUCLEAR INTRON MATURASE 1, MITOCHONDRIAL-RELATED"/>
    <property type="match status" value="1"/>
</dbReference>
<organism evidence="3 4">
    <name type="scientific">Lamprobacter modestohalophilus</name>
    <dbReference type="NCBI Taxonomy" id="1064514"/>
    <lineage>
        <taxon>Bacteria</taxon>
        <taxon>Pseudomonadati</taxon>
        <taxon>Pseudomonadota</taxon>
        <taxon>Gammaproteobacteria</taxon>
        <taxon>Chromatiales</taxon>
        <taxon>Chromatiaceae</taxon>
        <taxon>Lamprobacter</taxon>
    </lineage>
</organism>
<feature type="domain" description="Reverse transcriptase" evidence="2">
    <location>
        <begin position="48"/>
        <end position="272"/>
    </location>
</feature>
<proteinExistence type="inferred from homology"/>
<gene>
    <name evidence="3" type="ORF">CKO42_17250</name>
</gene>
<dbReference type="SUPFAM" id="SSF56672">
    <property type="entry name" value="DNA/RNA polymerases"/>
    <property type="match status" value="1"/>
</dbReference>
<dbReference type="InterPro" id="IPR043128">
    <property type="entry name" value="Rev_trsase/Diguanyl_cyclase"/>
</dbReference>
<dbReference type="Gene3D" id="3.30.70.270">
    <property type="match status" value="1"/>
</dbReference>
<dbReference type="InterPro" id="IPR043502">
    <property type="entry name" value="DNA/RNA_pol_sf"/>
</dbReference>
<comment type="similarity">
    <text evidence="1">Belongs to the bacterial reverse transcriptase family.</text>
</comment>
<evidence type="ECO:0000313" key="4">
    <source>
        <dbReference type="Proteomes" id="UP001138768"/>
    </source>
</evidence>
<dbReference type="InterPro" id="IPR051083">
    <property type="entry name" value="GrpII_Intron_Splice-Mob/Def"/>
</dbReference>
<keyword evidence="4" id="KW-1185">Reference proteome</keyword>
<reference evidence="3 4" key="1">
    <citation type="journal article" date="2020" name="Microorganisms">
        <title>Osmotic Adaptation and Compatible Solute Biosynthesis of Phototrophic Bacteria as Revealed from Genome Analyses.</title>
        <authorList>
            <person name="Imhoff J.F."/>
            <person name="Rahn T."/>
            <person name="Kunzel S."/>
            <person name="Keller A."/>
            <person name="Neulinger S.C."/>
        </authorList>
    </citation>
    <scope>NUCLEOTIDE SEQUENCE [LARGE SCALE GENOMIC DNA]</scope>
    <source>
        <strain evidence="3 4">DSM 25653</strain>
    </source>
</reference>
<dbReference type="Pfam" id="PF00078">
    <property type="entry name" value="RVT_1"/>
    <property type="match status" value="1"/>
</dbReference>
<accession>A0A9X0WB46</accession>
<dbReference type="AlphaFoldDB" id="A0A9X0WB46"/>
<protein>
    <recommendedName>
        <fullName evidence="2">Reverse transcriptase domain-containing protein</fullName>
    </recommendedName>
</protein>
<evidence type="ECO:0000259" key="2">
    <source>
        <dbReference type="PROSITE" id="PS50878"/>
    </source>
</evidence>
<dbReference type="PROSITE" id="PS50878">
    <property type="entry name" value="RT_POL"/>
    <property type="match status" value="1"/>
</dbReference>
<evidence type="ECO:0000256" key="1">
    <source>
        <dbReference type="ARBA" id="ARBA00034120"/>
    </source>
</evidence>